<reference evidence="2" key="2">
    <citation type="submission" date="2025-08" db="UniProtKB">
        <authorList>
            <consortium name="Ensembl"/>
        </authorList>
    </citation>
    <scope>IDENTIFICATION</scope>
</reference>
<sequence length="162" mass="18448">MSLIWNLRLFLNHTSQREGLFLHNLQKMVSYLKPSYCIIYLFFISFSLSFFLSFFFSLKYSLTSLQPRLQCSDEILAHCNFHLLGSSDSPASVSQVTGIRGVHHHTWAIFVFLVETEFHHDVQACLKLLTSSDSPTLASQTARITGVPHHARPSCLLLVSFL</sequence>
<dbReference type="PANTHER" id="PTHR12138:SF161">
    <property type="entry name" value="SECRETED PROTEIN"/>
    <property type="match status" value="1"/>
</dbReference>
<evidence type="ECO:0000313" key="3">
    <source>
        <dbReference type="Proteomes" id="UP000028761"/>
    </source>
</evidence>
<accession>A0A8I5NGX9</accession>
<organism evidence="2 3">
    <name type="scientific">Papio anubis</name>
    <name type="common">Olive baboon</name>
    <dbReference type="NCBI Taxonomy" id="9555"/>
    <lineage>
        <taxon>Eukaryota</taxon>
        <taxon>Metazoa</taxon>
        <taxon>Chordata</taxon>
        <taxon>Craniata</taxon>
        <taxon>Vertebrata</taxon>
        <taxon>Euteleostomi</taxon>
        <taxon>Mammalia</taxon>
        <taxon>Eutheria</taxon>
        <taxon>Euarchontoglires</taxon>
        <taxon>Primates</taxon>
        <taxon>Haplorrhini</taxon>
        <taxon>Catarrhini</taxon>
        <taxon>Cercopithecidae</taxon>
        <taxon>Cercopithecinae</taxon>
        <taxon>Papio</taxon>
    </lineage>
</organism>
<dbReference type="PRINTS" id="PR02045">
    <property type="entry name" value="F138DOMAIN"/>
</dbReference>
<evidence type="ECO:0000313" key="2">
    <source>
        <dbReference type="Ensembl" id="ENSPANP00000054070.1"/>
    </source>
</evidence>
<proteinExistence type="predicted"/>
<keyword evidence="1" id="KW-0472">Membrane</keyword>
<keyword evidence="3" id="KW-1185">Reference proteome</keyword>
<dbReference type="Proteomes" id="UP000028761">
    <property type="component" value="Chromosome 14"/>
</dbReference>
<reference evidence="2 3" key="1">
    <citation type="submission" date="2012-03" db="EMBL/GenBank/DDBJ databases">
        <title>Whole Genome Assembly of Papio anubis.</title>
        <authorList>
            <person name="Liu Y.L."/>
            <person name="Abraham K.A."/>
            <person name="Akbar H.A."/>
            <person name="Ali S.A."/>
            <person name="Anosike U.A."/>
            <person name="Aqrawi P.A."/>
            <person name="Arias F.A."/>
            <person name="Attaway T.A."/>
            <person name="Awwad R.A."/>
            <person name="Babu C.B."/>
            <person name="Bandaranaike D.B."/>
            <person name="Battles P.B."/>
            <person name="Bell A.B."/>
            <person name="Beltran B.B."/>
            <person name="Berhane-Mersha D.B."/>
            <person name="Bess C.B."/>
            <person name="Bickham C.B."/>
            <person name="Bolden T.B."/>
            <person name="Carter K.C."/>
            <person name="Chau D.C."/>
            <person name="Chavez A.C."/>
            <person name="Clerc-Blankenburg K.C."/>
            <person name="Coyle M.C."/>
            <person name="Dao M.D."/>
            <person name="Davila M.L.D."/>
            <person name="Davy-Carroll L.D."/>
            <person name="Denson S.D."/>
            <person name="Dinh H.D."/>
            <person name="Fernandez S.F."/>
            <person name="Fernando P.F."/>
            <person name="Forbes L.F."/>
            <person name="Francis C.F."/>
            <person name="Francisco L.F."/>
            <person name="Fu Q.F."/>
            <person name="Garcia-Iii R.G."/>
            <person name="Garrett T.G."/>
            <person name="Gross S.G."/>
            <person name="Gubbala S.G."/>
            <person name="Hirani K.H."/>
            <person name="Hogues M.H."/>
            <person name="Hollins B.H."/>
            <person name="Jackson L.J."/>
            <person name="Javaid M.J."/>
            <person name="Jhangiani S.J."/>
            <person name="Johnson A.J."/>
            <person name="Johnson B.J."/>
            <person name="Jones J.J."/>
            <person name="Joshi V.J."/>
            <person name="Kalu J.K."/>
            <person name="Khan N.K."/>
            <person name="Korchina V.K."/>
            <person name="Kovar C.K."/>
            <person name="Lago L.L."/>
            <person name="Lara F.L."/>
            <person name="Le T.-K.L."/>
            <person name="Lee S.L."/>
            <person name="Legall-Iii F.L."/>
            <person name="Lemon S.L."/>
            <person name="Liu J.L."/>
            <person name="Liu Y.-S.L."/>
            <person name="Liyanage D.L."/>
            <person name="Lopez J.L."/>
            <person name="Lorensuhewa L.L."/>
            <person name="Mata R.M."/>
            <person name="Mathew T.M."/>
            <person name="Mercado C.M."/>
            <person name="Mercado I.M."/>
            <person name="Morales K.M."/>
            <person name="Morgan M.M."/>
            <person name="Munidasa M.M."/>
            <person name="Ngo D.N."/>
            <person name="Nguyen L.N."/>
            <person name="Nguyen T.N."/>
            <person name="Nguyen N.N."/>
            <person name="Obregon M.O."/>
            <person name="Okwuonu G.O."/>
            <person name="Ongeri F.O."/>
            <person name="Onwere C.O."/>
            <person name="Osifeso I.O."/>
            <person name="Parra A.P."/>
            <person name="Patil S.P."/>
            <person name="Perez A.P."/>
            <person name="Perez Y.P."/>
            <person name="Pham C.P."/>
            <person name="Pu L.-L.P."/>
            <person name="Puazo M.P."/>
            <person name="Quiroz J.Q."/>
            <person name="Rouhana J.R."/>
            <person name="Ruiz M.R."/>
            <person name="Ruiz S.-J.R."/>
            <person name="Saada N.S."/>
            <person name="Santibanez J.S."/>
            <person name="Scheel M.S."/>
            <person name="Schneider B.S."/>
            <person name="Simmons D.S."/>
            <person name="Sisson I.S."/>
            <person name="Tang L.-Y.T."/>
            <person name="Thornton R.T."/>
            <person name="Tisius J.T."/>
            <person name="Toledanes G.T."/>
            <person name="Trejos Z.T."/>
            <person name="Usmani K.U."/>
            <person name="Varghese R.V."/>
            <person name="Vattathil S.V."/>
            <person name="Vee V.V."/>
            <person name="Walker D.W."/>
            <person name="Weissenberger G.W."/>
            <person name="White C.W."/>
            <person name="Williams A.W."/>
            <person name="Woodworth J.W."/>
            <person name="Wright R.W."/>
            <person name="Zhu Y.Z."/>
            <person name="Han Y.H."/>
            <person name="Newsham I.N."/>
            <person name="Nazareth L.N."/>
            <person name="Worley K.W."/>
            <person name="Muzny D.M."/>
            <person name="Rogers J.R."/>
            <person name="Gibbs R.G."/>
        </authorList>
    </citation>
    <scope>NUCLEOTIDE SEQUENCE [LARGE SCALE GENOMIC DNA]</scope>
</reference>
<keyword evidence="1" id="KW-1133">Transmembrane helix</keyword>
<protein>
    <submittedName>
        <fullName evidence="2">Uncharacterized protein</fullName>
    </submittedName>
</protein>
<feature type="transmembrane region" description="Helical" evidence="1">
    <location>
        <begin position="38"/>
        <end position="58"/>
    </location>
</feature>
<keyword evidence="1" id="KW-0812">Transmembrane</keyword>
<reference evidence="2" key="3">
    <citation type="submission" date="2025-09" db="UniProtKB">
        <authorList>
            <consortium name="Ensembl"/>
        </authorList>
    </citation>
    <scope>IDENTIFICATION</scope>
</reference>
<dbReference type="PANTHER" id="PTHR12138">
    <property type="entry name" value="PRIMATE-EXPANDED PROTEIN FAMILY"/>
    <property type="match status" value="1"/>
</dbReference>
<evidence type="ECO:0000256" key="1">
    <source>
        <dbReference type="SAM" id="Phobius"/>
    </source>
</evidence>
<dbReference type="GeneTree" id="ENSGT01120000271815"/>
<dbReference type="AlphaFoldDB" id="A0A8I5NGX9"/>
<dbReference type="Ensembl" id="ENSPANT00000062376.1">
    <property type="protein sequence ID" value="ENSPANP00000054070.1"/>
    <property type="gene ID" value="ENSPANG00000042913.1"/>
</dbReference>
<name>A0A8I5NGX9_PAPAN</name>